<accession>A0ACA9KH94</accession>
<dbReference type="Proteomes" id="UP000789920">
    <property type="component" value="Unassembled WGS sequence"/>
</dbReference>
<sequence length="429" mass="50596">MQDVKTVISICYNLRPSDLLAMVCVCKDFKNILDECINPLAGEIWKNSRKQFTIFHDKEPPPRMRQQTFARLLTFEKGCQFCKTKLRTCTIYWIPGVRSCKECMVPRAFSESIFENTFKLDNEILGLIAPVTPSIQPKLVYYWGEHVKNIIAFLMKYDGNIQFDLNNLREQVENNYKEVQHYHDWLSNLHKLYIRVQEHYFDKLNEELNSEIFIRLQNEEEFKTIKSEIHANPFLIQDWPKYKARILRMFPRIYQSSLKRRMKQNSERIFRNQIKIVKGLRKLTYGTVERPLNKIISIWDPLYQYLAICPSYVNPPESDESVYTREFIEKTLLPILKKEADQLRATRVTPPPYLLDINGALRVGSLRSQPVFECRLCSKIEPSSLKNFRLHISISHKLEDSLKNIVSVAKLNCDAVVTHLFYAFFDSCN</sequence>
<reference evidence="1" key="1">
    <citation type="submission" date="2021-06" db="EMBL/GenBank/DDBJ databases">
        <authorList>
            <person name="Kallberg Y."/>
            <person name="Tangrot J."/>
            <person name="Rosling A."/>
        </authorList>
    </citation>
    <scope>NUCLEOTIDE SEQUENCE</scope>
    <source>
        <strain evidence="1">MA461A</strain>
    </source>
</reference>
<protein>
    <submittedName>
        <fullName evidence="1">25249_t:CDS:1</fullName>
    </submittedName>
</protein>
<evidence type="ECO:0000313" key="2">
    <source>
        <dbReference type="Proteomes" id="UP000789920"/>
    </source>
</evidence>
<keyword evidence="2" id="KW-1185">Reference proteome</keyword>
<gene>
    <name evidence="1" type="ORF">RPERSI_LOCUS683</name>
</gene>
<evidence type="ECO:0000313" key="1">
    <source>
        <dbReference type="EMBL" id="CAG8473437.1"/>
    </source>
</evidence>
<comment type="caution">
    <text evidence="1">The sequence shown here is derived from an EMBL/GenBank/DDBJ whole genome shotgun (WGS) entry which is preliminary data.</text>
</comment>
<dbReference type="EMBL" id="CAJVQC010000537">
    <property type="protein sequence ID" value="CAG8473437.1"/>
    <property type="molecule type" value="Genomic_DNA"/>
</dbReference>
<proteinExistence type="predicted"/>
<name>A0ACA9KH94_9GLOM</name>
<organism evidence="1 2">
    <name type="scientific">Racocetra persica</name>
    <dbReference type="NCBI Taxonomy" id="160502"/>
    <lineage>
        <taxon>Eukaryota</taxon>
        <taxon>Fungi</taxon>
        <taxon>Fungi incertae sedis</taxon>
        <taxon>Mucoromycota</taxon>
        <taxon>Glomeromycotina</taxon>
        <taxon>Glomeromycetes</taxon>
        <taxon>Diversisporales</taxon>
        <taxon>Gigasporaceae</taxon>
        <taxon>Racocetra</taxon>
    </lineage>
</organism>